<accession>A0A9N9BFZ7</accession>
<feature type="compositionally biased region" description="Polar residues" evidence="1">
    <location>
        <begin position="9"/>
        <end position="46"/>
    </location>
</feature>
<dbReference type="EMBL" id="CAJVPZ010005523">
    <property type="protein sequence ID" value="CAG8562484.1"/>
    <property type="molecule type" value="Genomic_DNA"/>
</dbReference>
<feature type="region of interest" description="Disordered" evidence="1">
    <location>
        <begin position="1"/>
        <end position="46"/>
    </location>
</feature>
<dbReference type="AlphaFoldDB" id="A0A9N9BFZ7"/>
<protein>
    <submittedName>
        <fullName evidence="2">16835_t:CDS:1</fullName>
    </submittedName>
</protein>
<dbReference type="Proteomes" id="UP000789396">
    <property type="component" value="Unassembled WGS sequence"/>
</dbReference>
<gene>
    <name evidence="2" type="ORF">RFULGI_LOCUS5123</name>
</gene>
<comment type="caution">
    <text evidence="2">The sequence shown here is derived from an EMBL/GenBank/DDBJ whole genome shotgun (WGS) entry which is preliminary data.</text>
</comment>
<proteinExistence type="predicted"/>
<sequence length="302" mass="34630">MSDTKDLTHQNMETTSISSSPQRSNTPHDQNQTTQEVNSQPSDKTLLKESTTTIIVTLPQQQILLENSQIDTNSDHPNLSKNDFQPIDTVDDFTDNRLNPLSDGKMIIEFEQTRKIISKVQSINRLELPEKPDDVPVDIIDILPFKLLLEDNTKPELLTTDRSYNFPIKDKTSALQFIAEIQREFRTPEPLSKNYVEVNYTKKPDLPLDYSQIKEMNLTIPITSSKQLVNIARELHIHYFFHKIPPSWIQIQTKETGTTSKDTKPPLPVTIEELQNQLITLDPGLQLQLPIKAYKDIETTLD</sequence>
<name>A0A9N9BFZ7_9GLOM</name>
<evidence type="ECO:0000313" key="2">
    <source>
        <dbReference type="EMBL" id="CAG8562484.1"/>
    </source>
</evidence>
<evidence type="ECO:0000256" key="1">
    <source>
        <dbReference type="SAM" id="MobiDB-lite"/>
    </source>
</evidence>
<dbReference type="OrthoDB" id="2491218at2759"/>
<reference evidence="2" key="1">
    <citation type="submission" date="2021-06" db="EMBL/GenBank/DDBJ databases">
        <authorList>
            <person name="Kallberg Y."/>
            <person name="Tangrot J."/>
            <person name="Rosling A."/>
        </authorList>
    </citation>
    <scope>NUCLEOTIDE SEQUENCE</scope>
    <source>
        <strain evidence="2">IN212</strain>
    </source>
</reference>
<keyword evidence="3" id="KW-1185">Reference proteome</keyword>
<feature type="non-terminal residue" evidence="2">
    <location>
        <position position="302"/>
    </location>
</feature>
<evidence type="ECO:0000313" key="3">
    <source>
        <dbReference type="Proteomes" id="UP000789396"/>
    </source>
</evidence>
<organism evidence="2 3">
    <name type="scientific">Racocetra fulgida</name>
    <dbReference type="NCBI Taxonomy" id="60492"/>
    <lineage>
        <taxon>Eukaryota</taxon>
        <taxon>Fungi</taxon>
        <taxon>Fungi incertae sedis</taxon>
        <taxon>Mucoromycota</taxon>
        <taxon>Glomeromycotina</taxon>
        <taxon>Glomeromycetes</taxon>
        <taxon>Diversisporales</taxon>
        <taxon>Gigasporaceae</taxon>
        <taxon>Racocetra</taxon>
    </lineage>
</organism>